<evidence type="ECO:0000313" key="1">
    <source>
        <dbReference type="EMBL" id="MBD8506664.1"/>
    </source>
</evidence>
<gene>
    <name evidence="1" type="ORF">HT102_09205</name>
</gene>
<dbReference type="Proteomes" id="UP000642993">
    <property type="component" value="Unassembled WGS sequence"/>
</dbReference>
<protein>
    <submittedName>
        <fullName evidence="1">Uncharacterized protein</fullName>
    </submittedName>
</protein>
<sequence length="66" mass="6880">MNSASMHAVNGANATAGVAARAIVAALPPRTAVPVGAQRDPRGTINAARVRTGFPRSTEPFFLHQR</sequence>
<evidence type="ECO:0000313" key="2">
    <source>
        <dbReference type="Proteomes" id="UP000642993"/>
    </source>
</evidence>
<keyword evidence="2" id="KW-1185">Reference proteome</keyword>
<dbReference type="EMBL" id="JACYWE010000004">
    <property type="protein sequence ID" value="MBD8506664.1"/>
    <property type="molecule type" value="Genomic_DNA"/>
</dbReference>
<name>A0A927JC95_9ACTN</name>
<proteinExistence type="predicted"/>
<dbReference type="RefSeq" id="WP_192039105.1">
    <property type="nucleotide sequence ID" value="NZ_JACYWE010000004.1"/>
</dbReference>
<accession>A0A927JC95</accession>
<reference evidence="1" key="1">
    <citation type="submission" date="2020-09" db="EMBL/GenBank/DDBJ databases">
        <title>Hoyosella lacisalsi sp. nov., a halotolerant actinobacterium isolated from soil of Lake Gudzhirganskoe.</title>
        <authorList>
            <person name="Yang Q."/>
            <person name="Guo P.Y."/>
            <person name="Liu S.W."/>
            <person name="Li F.N."/>
            <person name="Sun C.H."/>
        </authorList>
    </citation>
    <scope>NUCLEOTIDE SEQUENCE</scope>
    <source>
        <strain evidence="1">G463</strain>
    </source>
</reference>
<dbReference type="AlphaFoldDB" id="A0A927JC95"/>
<comment type="caution">
    <text evidence="1">The sequence shown here is derived from an EMBL/GenBank/DDBJ whole genome shotgun (WGS) entry which is preliminary data.</text>
</comment>
<organism evidence="1 2">
    <name type="scientific">Lolliginicoccus lacisalsi</name>
    <dbReference type="NCBI Taxonomy" id="2742202"/>
    <lineage>
        <taxon>Bacteria</taxon>
        <taxon>Bacillati</taxon>
        <taxon>Actinomycetota</taxon>
        <taxon>Actinomycetes</taxon>
        <taxon>Mycobacteriales</taxon>
        <taxon>Hoyosellaceae</taxon>
        <taxon>Lolliginicoccus</taxon>
    </lineage>
</organism>